<dbReference type="AlphaFoldDB" id="A0A9P8KY18"/>
<dbReference type="OrthoDB" id="5413892at2759"/>
<keyword evidence="2" id="KW-1185">Reference proteome</keyword>
<accession>A0A9P8KY18</accession>
<dbReference type="EMBL" id="JAGHQL010000152">
    <property type="protein sequence ID" value="KAH0537298.1"/>
    <property type="molecule type" value="Genomic_DNA"/>
</dbReference>
<name>A0A9P8KY18_9PEZI</name>
<gene>
    <name evidence="1" type="ORF">FGG08_005888</name>
</gene>
<dbReference type="Proteomes" id="UP000698800">
    <property type="component" value="Unassembled WGS sequence"/>
</dbReference>
<comment type="caution">
    <text evidence="1">The sequence shown here is derived from an EMBL/GenBank/DDBJ whole genome shotgun (WGS) entry which is preliminary data.</text>
</comment>
<sequence>MANPQPDFAVAAQAAHQLGDQLALMGNTAVGGLAAILQEIQRMNQRFEQRFDRFELSLKAERVNNISRLQNSSVTRPNQHLAVLHSYADNTPLPNFPDTPAAISGLSNANLGVLLRQLELSVAGDRLEKEGRLRVAIGLLEERV</sequence>
<evidence type="ECO:0000313" key="2">
    <source>
        <dbReference type="Proteomes" id="UP000698800"/>
    </source>
</evidence>
<reference evidence="1" key="1">
    <citation type="submission" date="2021-03" db="EMBL/GenBank/DDBJ databases">
        <title>Comparative genomics and phylogenomic investigation of the class Geoglossomycetes provide insights into ecological specialization and systematics.</title>
        <authorList>
            <person name="Melie T."/>
            <person name="Pirro S."/>
            <person name="Miller A.N."/>
            <person name="Quandt A."/>
        </authorList>
    </citation>
    <scope>NUCLEOTIDE SEQUENCE</scope>
    <source>
        <strain evidence="1">GBOQ0MN5Z8</strain>
    </source>
</reference>
<proteinExistence type="predicted"/>
<protein>
    <submittedName>
        <fullName evidence="1">Uncharacterized protein</fullName>
    </submittedName>
</protein>
<evidence type="ECO:0000313" key="1">
    <source>
        <dbReference type="EMBL" id="KAH0537298.1"/>
    </source>
</evidence>
<organism evidence="1 2">
    <name type="scientific">Glutinoglossum americanum</name>
    <dbReference type="NCBI Taxonomy" id="1670608"/>
    <lineage>
        <taxon>Eukaryota</taxon>
        <taxon>Fungi</taxon>
        <taxon>Dikarya</taxon>
        <taxon>Ascomycota</taxon>
        <taxon>Pezizomycotina</taxon>
        <taxon>Geoglossomycetes</taxon>
        <taxon>Geoglossales</taxon>
        <taxon>Geoglossaceae</taxon>
        <taxon>Glutinoglossum</taxon>
    </lineage>
</organism>